<proteinExistence type="predicted"/>
<accession>A0ABY4E2M1</accession>
<dbReference type="Pfam" id="PF00550">
    <property type="entry name" value="PP-binding"/>
    <property type="match status" value="1"/>
</dbReference>
<evidence type="ECO:0000313" key="2">
    <source>
        <dbReference type="EMBL" id="UOO90024.1"/>
    </source>
</evidence>
<keyword evidence="3" id="KW-1185">Reference proteome</keyword>
<dbReference type="EMBL" id="CP091511">
    <property type="protein sequence ID" value="UOO90024.1"/>
    <property type="molecule type" value="Genomic_DNA"/>
</dbReference>
<dbReference type="RefSeq" id="WP_058356075.1">
    <property type="nucleotide sequence ID" value="NZ_CABKVG010000008.1"/>
</dbReference>
<protein>
    <submittedName>
        <fullName evidence="2">Acyl carrier protein</fullName>
    </submittedName>
</protein>
<dbReference type="InterPro" id="IPR036736">
    <property type="entry name" value="ACP-like_sf"/>
</dbReference>
<organism evidence="2 3">
    <name type="scientific">Vitreoscilla massiliensis</name>
    <dbReference type="NCBI Taxonomy" id="1689272"/>
    <lineage>
        <taxon>Bacteria</taxon>
        <taxon>Pseudomonadati</taxon>
        <taxon>Pseudomonadota</taxon>
        <taxon>Betaproteobacteria</taxon>
        <taxon>Neisseriales</taxon>
        <taxon>Neisseriaceae</taxon>
        <taxon>Vitreoscilla</taxon>
    </lineage>
</organism>
<gene>
    <name evidence="2" type="ORF">LVJ82_03275</name>
</gene>
<dbReference type="Gene3D" id="1.10.1200.10">
    <property type="entry name" value="ACP-like"/>
    <property type="match status" value="1"/>
</dbReference>
<dbReference type="SUPFAM" id="SSF47336">
    <property type="entry name" value="ACP-like"/>
    <property type="match status" value="1"/>
</dbReference>
<evidence type="ECO:0000259" key="1">
    <source>
        <dbReference type="PROSITE" id="PS50075"/>
    </source>
</evidence>
<sequence length="80" mass="9288">MQTREDIFVALKQWMVDLFEIDANKITMDAHLYEDLDIDSIDAVDLVVKIREITGKQIQAEEFKHVRRISDVVDAIAKLN</sequence>
<dbReference type="InterPro" id="IPR009081">
    <property type="entry name" value="PP-bd_ACP"/>
</dbReference>
<dbReference type="Proteomes" id="UP000832011">
    <property type="component" value="Chromosome"/>
</dbReference>
<dbReference type="PROSITE" id="PS50075">
    <property type="entry name" value="CARRIER"/>
    <property type="match status" value="1"/>
</dbReference>
<name>A0ABY4E2M1_9NEIS</name>
<reference evidence="2 3" key="1">
    <citation type="journal article" date="2022" name="Res Sq">
        <title>Evolution of multicellular longitudinally dividing oral cavity symbionts (Neisseriaceae).</title>
        <authorList>
            <person name="Nyongesa S."/>
            <person name="Weber P."/>
            <person name="Bernet E."/>
            <person name="Pullido F."/>
            <person name="Nieckarz M."/>
            <person name="Delaby M."/>
            <person name="Nieves C."/>
            <person name="Viehboeck T."/>
            <person name="Krause N."/>
            <person name="Rivera-Millot A."/>
            <person name="Nakamura A."/>
            <person name="Vischer N."/>
            <person name="VanNieuwenhze M."/>
            <person name="Brun Y."/>
            <person name="Cava F."/>
            <person name="Bulgheresi S."/>
            <person name="Veyrier F."/>
        </authorList>
    </citation>
    <scope>NUCLEOTIDE SEQUENCE [LARGE SCALE GENOMIC DNA]</scope>
    <source>
        <strain evidence="2 3">SN4</strain>
    </source>
</reference>
<feature type="domain" description="Carrier" evidence="1">
    <location>
        <begin position="2"/>
        <end position="80"/>
    </location>
</feature>
<evidence type="ECO:0000313" key="3">
    <source>
        <dbReference type="Proteomes" id="UP000832011"/>
    </source>
</evidence>
<dbReference type="NCBIfam" id="NF003757">
    <property type="entry name" value="PRK05350.1"/>
    <property type="match status" value="1"/>
</dbReference>